<evidence type="ECO:0000256" key="1">
    <source>
        <dbReference type="ARBA" id="ARBA00009011"/>
    </source>
</evidence>
<dbReference type="GeneID" id="105363129"/>
<evidence type="ECO:0000313" key="3">
    <source>
        <dbReference type="Proteomes" id="UP000695007"/>
    </source>
</evidence>
<dbReference type="Pfam" id="PF25083">
    <property type="entry name" value="GIPC1_GH1"/>
    <property type="match status" value="1"/>
</dbReference>
<dbReference type="FunFam" id="2.30.42.10:FF:000097">
    <property type="entry name" value="PDZ domain-containing protein GIPC1 isoform 1"/>
    <property type="match status" value="1"/>
</dbReference>
<dbReference type="SUPFAM" id="SSF50156">
    <property type="entry name" value="PDZ domain-like"/>
    <property type="match status" value="1"/>
</dbReference>
<dbReference type="InterPro" id="IPR001478">
    <property type="entry name" value="PDZ"/>
</dbReference>
<dbReference type="PROSITE" id="PS50106">
    <property type="entry name" value="PDZ"/>
    <property type="match status" value="1"/>
</dbReference>
<dbReference type="Proteomes" id="UP000695007">
    <property type="component" value="Unplaced"/>
</dbReference>
<dbReference type="SUPFAM" id="SSF81995">
    <property type="entry name" value="beta-sandwich domain of Sec23/24"/>
    <property type="match status" value="1"/>
</dbReference>
<dbReference type="Pfam" id="PF00595">
    <property type="entry name" value="PDZ"/>
    <property type="match status" value="1"/>
</dbReference>
<dbReference type="AlphaFoldDB" id="A0AAJ7DWJ5"/>
<reference evidence="4" key="1">
    <citation type="submission" date="2025-08" db="UniProtKB">
        <authorList>
            <consortium name="RefSeq"/>
        </authorList>
    </citation>
    <scope>IDENTIFICATION</scope>
</reference>
<accession>A0AAJ7DWJ5</accession>
<gene>
    <name evidence="4" type="primary">LOC105363129</name>
</gene>
<dbReference type="PANTHER" id="PTHR12259">
    <property type="entry name" value="RGS-GAIP INTERACTING PROTEIN GIPC"/>
    <property type="match status" value="1"/>
</dbReference>
<dbReference type="InterPro" id="IPR056814">
    <property type="entry name" value="GIPC1-3_GH1"/>
</dbReference>
<dbReference type="Gene3D" id="2.30.42.10">
    <property type="match status" value="1"/>
</dbReference>
<protein>
    <submittedName>
        <fullName evidence="4">PDZ domain-containing protein GIPC1</fullName>
    </submittedName>
</protein>
<dbReference type="CDD" id="cd06707">
    <property type="entry name" value="PDZ_GIPC"/>
    <property type="match status" value="1"/>
</dbReference>
<dbReference type="InterPro" id="IPR055349">
    <property type="entry name" value="GH2_GIPC"/>
</dbReference>
<dbReference type="RefSeq" id="XP_011499033.1">
    <property type="nucleotide sequence ID" value="XM_011500731.1"/>
</dbReference>
<dbReference type="InterPro" id="IPR017379">
    <property type="entry name" value="GIPC1/2/3"/>
</dbReference>
<dbReference type="KEGG" id="csol:105363129"/>
<feature type="domain" description="PDZ" evidence="2">
    <location>
        <begin position="98"/>
        <end position="178"/>
    </location>
</feature>
<dbReference type="Pfam" id="PF25082">
    <property type="entry name" value="GIPC1_GH2"/>
    <property type="match status" value="1"/>
</dbReference>
<dbReference type="InterPro" id="IPR036034">
    <property type="entry name" value="PDZ_sf"/>
</dbReference>
<dbReference type="PANTHER" id="PTHR12259:SF1">
    <property type="entry name" value="GH21964P"/>
    <property type="match status" value="1"/>
</dbReference>
<organism evidence="3 4">
    <name type="scientific">Ceratosolen solmsi marchali</name>
    <dbReference type="NCBI Taxonomy" id="326594"/>
    <lineage>
        <taxon>Eukaryota</taxon>
        <taxon>Metazoa</taxon>
        <taxon>Ecdysozoa</taxon>
        <taxon>Arthropoda</taxon>
        <taxon>Hexapoda</taxon>
        <taxon>Insecta</taxon>
        <taxon>Pterygota</taxon>
        <taxon>Neoptera</taxon>
        <taxon>Endopterygota</taxon>
        <taxon>Hymenoptera</taxon>
        <taxon>Apocrita</taxon>
        <taxon>Proctotrupomorpha</taxon>
        <taxon>Chalcidoidea</taxon>
        <taxon>Agaonidae</taxon>
        <taxon>Agaoninae</taxon>
        <taxon>Ceratosolen</taxon>
    </lineage>
</organism>
<comment type="similarity">
    <text evidence="1">Belongs to the GIPC family.</text>
</comment>
<proteinExistence type="inferred from homology"/>
<feature type="non-terminal residue" evidence="4">
    <location>
        <position position="1"/>
    </location>
</feature>
<evidence type="ECO:0000313" key="4">
    <source>
        <dbReference type="RefSeq" id="XP_011499033.1"/>
    </source>
</evidence>
<sequence length="301" mass="34228">QQQQQQQHQQQQQQHQQQQQPQLAFYCQLAHGSATGLISGFGNVRELYCKIAKCFDIRPEEILFCTLNTHKIEMSELVGGQIGLDDFIFAHKKGRAKEIELIKTEDALGLTLTDNGAGYVFIKRIKENSIMDRLRVVQIGDHIEKLNGISLVGKRHYEVARMLKEITRGATLVLRLVEPLSRSGFGIIGPRCAGPRSRGKFCSYGNGRETLRFKADGMAKIEQVNEDDKSREKIEKINNALDIYMGISDVVLARRLWEIAQNKINSMDVAKAIDSSMPDSYNFPEDFIFDVWKIAFEARNH</sequence>
<keyword evidence="3" id="KW-1185">Reference proteome</keyword>
<dbReference type="CTD" id="46027"/>
<evidence type="ECO:0000259" key="2">
    <source>
        <dbReference type="PROSITE" id="PS50106"/>
    </source>
</evidence>
<name>A0AAJ7DWJ5_9HYME</name>
<dbReference type="SMART" id="SM00228">
    <property type="entry name" value="PDZ"/>
    <property type="match status" value="1"/>
</dbReference>